<gene>
    <name evidence="3" type="ORF">PENTCL1PPCAC_17471</name>
</gene>
<evidence type="ECO:0000256" key="2">
    <source>
        <dbReference type="SAM" id="SignalP"/>
    </source>
</evidence>
<comment type="caution">
    <text evidence="3">The sequence shown here is derived from an EMBL/GenBank/DDBJ whole genome shotgun (WGS) entry which is preliminary data.</text>
</comment>
<evidence type="ECO:0000313" key="4">
    <source>
        <dbReference type="Proteomes" id="UP001432027"/>
    </source>
</evidence>
<feature type="chain" id="PRO_5043854061" evidence="2">
    <location>
        <begin position="38"/>
        <end position="149"/>
    </location>
</feature>
<sequence length="149" mass="16833">YWGSSLGPKATPVHSPHSRMHLLSLLLIASISAFAHAFPLEEEETPRSLSIMYAKRGRELFGKRSMPFEIVTGQKRGRELFGKRSGSPMSFTLQEKRKGRELFGKRSGSPPILSLEYDNESSSEEEQRLIDALAKNLRERRAKMSELLG</sequence>
<name>A0AAV5TLU9_9BILA</name>
<feature type="signal peptide" evidence="2">
    <location>
        <begin position="1"/>
        <end position="37"/>
    </location>
</feature>
<protein>
    <submittedName>
        <fullName evidence="3">Uncharacterized protein</fullName>
    </submittedName>
</protein>
<feature type="non-terminal residue" evidence="3">
    <location>
        <position position="1"/>
    </location>
</feature>
<reference evidence="3" key="1">
    <citation type="submission" date="2023-10" db="EMBL/GenBank/DDBJ databases">
        <title>Genome assembly of Pristionchus species.</title>
        <authorList>
            <person name="Yoshida K."/>
            <person name="Sommer R.J."/>
        </authorList>
    </citation>
    <scope>NUCLEOTIDE SEQUENCE</scope>
    <source>
        <strain evidence="3">RS0144</strain>
    </source>
</reference>
<proteinExistence type="predicted"/>
<dbReference type="Proteomes" id="UP001432027">
    <property type="component" value="Unassembled WGS sequence"/>
</dbReference>
<evidence type="ECO:0000256" key="1">
    <source>
        <dbReference type="SAM" id="MobiDB-lite"/>
    </source>
</evidence>
<organism evidence="3 4">
    <name type="scientific">Pristionchus entomophagus</name>
    <dbReference type="NCBI Taxonomy" id="358040"/>
    <lineage>
        <taxon>Eukaryota</taxon>
        <taxon>Metazoa</taxon>
        <taxon>Ecdysozoa</taxon>
        <taxon>Nematoda</taxon>
        <taxon>Chromadorea</taxon>
        <taxon>Rhabditida</taxon>
        <taxon>Rhabditina</taxon>
        <taxon>Diplogasteromorpha</taxon>
        <taxon>Diplogasteroidea</taxon>
        <taxon>Neodiplogasteridae</taxon>
        <taxon>Pristionchus</taxon>
    </lineage>
</organism>
<keyword evidence="4" id="KW-1185">Reference proteome</keyword>
<accession>A0AAV5TLU9</accession>
<keyword evidence="2" id="KW-0732">Signal</keyword>
<feature type="region of interest" description="Disordered" evidence="1">
    <location>
        <begin position="97"/>
        <end position="122"/>
    </location>
</feature>
<evidence type="ECO:0000313" key="3">
    <source>
        <dbReference type="EMBL" id="GMS95296.1"/>
    </source>
</evidence>
<dbReference type="AlphaFoldDB" id="A0AAV5TLU9"/>
<dbReference type="EMBL" id="BTSX01000004">
    <property type="protein sequence ID" value="GMS95296.1"/>
    <property type="molecule type" value="Genomic_DNA"/>
</dbReference>